<reference evidence="5" key="3">
    <citation type="submission" date="2015-06" db="UniProtKB">
        <authorList>
            <consortium name="EnsemblMetazoa"/>
        </authorList>
    </citation>
    <scope>IDENTIFICATION</scope>
</reference>
<reference evidence="6" key="1">
    <citation type="submission" date="2012-12" db="EMBL/GenBank/DDBJ databases">
        <authorList>
            <person name="Hellsten U."/>
            <person name="Grimwood J."/>
            <person name="Chapman J.A."/>
            <person name="Shapiro H."/>
            <person name="Aerts A."/>
            <person name="Otillar R.P."/>
            <person name="Terry A.Y."/>
            <person name="Boore J.L."/>
            <person name="Simakov O."/>
            <person name="Marletaz F."/>
            <person name="Cho S.-J."/>
            <person name="Edsinger-Gonzales E."/>
            <person name="Havlak P."/>
            <person name="Kuo D.-H."/>
            <person name="Larsson T."/>
            <person name="Lv J."/>
            <person name="Arendt D."/>
            <person name="Savage R."/>
            <person name="Osoegawa K."/>
            <person name="de Jong P."/>
            <person name="Lindberg D.R."/>
            <person name="Seaver E.C."/>
            <person name="Weisblat D.A."/>
            <person name="Putnam N.H."/>
            <person name="Grigoriev I.V."/>
            <person name="Rokhsar D.S."/>
        </authorList>
    </citation>
    <scope>NUCLEOTIDE SEQUENCE</scope>
    <source>
        <strain evidence="6">I ESC-2004</strain>
    </source>
</reference>
<feature type="domain" description="EF-hand" evidence="3">
    <location>
        <begin position="47"/>
        <end position="82"/>
    </location>
</feature>
<dbReference type="InterPro" id="IPR050230">
    <property type="entry name" value="CALM/Myosin/TropC-like"/>
</dbReference>
<dbReference type="Pfam" id="PF13499">
    <property type="entry name" value="EF-hand_7"/>
    <property type="match status" value="2"/>
</dbReference>
<keyword evidence="2" id="KW-0106">Calcium</keyword>
<sequence length="152" mass="17101">MSGHPIELTDEQISAIRDMFLLFDQDGNETITINELGIAMRALGQHPTEEELKAIIAEIDADGNGIIEFDEFVDLMSRRPWGLLGSHDELTDAFSIFDHDGSGYINAAEFRHVMTTMGEKLTDEQLNEMVKEFEADGEGKVQFKNYVDCILD</sequence>
<dbReference type="PROSITE" id="PS00018">
    <property type="entry name" value="EF_HAND_1"/>
    <property type="match status" value="2"/>
</dbReference>
<evidence type="ECO:0000313" key="6">
    <source>
        <dbReference type="Proteomes" id="UP000014760"/>
    </source>
</evidence>
<dbReference type="EnsemblMetazoa" id="CapteT157499">
    <property type="protein sequence ID" value="CapteP157499"/>
    <property type="gene ID" value="CapteG157499"/>
</dbReference>
<accession>R7UPV2</accession>
<dbReference type="SMART" id="SM00054">
    <property type="entry name" value="EFh"/>
    <property type="match status" value="3"/>
</dbReference>
<evidence type="ECO:0000256" key="2">
    <source>
        <dbReference type="ARBA" id="ARBA00022837"/>
    </source>
</evidence>
<protein>
    <recommendedName>
        <fullName evidence="3">EF-hand domain-containing protein</fullName>
    </recommendedName>
</protein>
<evidence type="ECO:0000256" key="1">
    <source>
        <dbReference type="ARBA" id="ARBA00022737"/>
    </source>
</evidence>
<dbReference type="PANTHER" id="PTHR23048:SF0">
    <property type="entry name" value="CALMODULIN LIKE 3"/>
    <property type="match status" value="1"/>
</dbReference>
<dbReference type="OrthoDB" id="6056548at2759"/>
<evidence type="ECO:0000313" key="4">
    <source>
        <dbReference type="EMBL" id="ELU05456.1"/>
    </source>
</evidence>
<dbReference type="SUPFAM" id="SSF47473">
    <property type="entry name" value="EF-hand"/>
    <property type="match status" value="1"/>
</dbReference>
<dbReference type="Proteomes" id="UP000014760">
    <property type="component" value="Unassembled WGS sequence"/>
</dbReference>
<dbReference type="GO" id="GO:0016460">
    <property type="term" value="C:myosin II complex"/>
    <property type="evidence" value="ECO:0007669"/>
    <property type="project" value="TreeGrafter"/>
</dbReference>
<dbReference type="EMBL" id="KB301483">
    <property type="protein sequence ID" value="ELU05456.1"/>
    <property type="molecule type" value="Genomic_DNA"/>
</dbReference>
<evidence type="ECO:0000313" key="5">
    <source>
        <dbReference type="EnsemblMetazoa" id="CapteP157499"/>
    </source>
</evidence>
<name>R7UPV2_CAPTE</name>
<dbReference type="PANTHER" id="PTHR23048">
    <property type="entry name" value="MYOSIN LIGHT CHAIN 1, 3"/>
    <property type="match status" value="1"/>
</dbReference>
<keyword evidence="1" id="KW-0677">Repeat</keyword>
<dbReference type="InterPro" id="IPR018247">
    <property type="entry name" value="EF_Hand_1_Ca_BS"/>
</dbReference>
<feature type="domain" description="EF-hand" evidence="3">
    <location>
        <begin position="11"/>
        <end position="46"/>
    </location>
</feature>
<gene>
    <name evidence="4" type="ORF">CAPTEDRAFT_157499</name>
</gene>
<reference evidence="4 6" key="2">
    <citation type="journal article" date="2013" name="Nature">
        <title>Insights into bilaterian evolution from three spiralian genomes.</title>
        <authorList>
            <person name="Simakov O."/>
            <person name="Marletaz F."/>
            <person name="Cho S.J."/>
            <person name="Edsinger-Gonzales E."/>
            <person name="Havlak P."/>
            <person name="Hellsten U."/>
            <person name="Kuo D.H."/>
            <person name="Larsson T."/>
            <person name="Lv J."/>
            <person name="Arendt D."/>
            <person name="Savage R."/>
            <person name="Osoegawa K."/>
            <person name="de Jong P."/>
            <person name="Grimwood J."/>
            <person name="Chapman J.A."/>
            <person name="Shapiro H."/>
            <person name="Aerts A."/>
            <person name="Otillar R.P."/>
            <person name="Terry A.Y."/>
            <person name="Boore J.L."/>
            <person name="Grigoriev I.V."/>
            <person name="Lindberg D.R."/>
            <person name="Seaver E.C."/>
            <person name="Weisblat D.A."/>
            <person name="Putnam N.H."/>
            <person name="Rokhsar D.S."/>
        </authorList>
    </citation>
    <scope>NUCLEOTIDE SEQUENCE</scope>
    <source>
        <strain evidence="4 6">I ESC-2004</strain>
    </source>
</reference>
<evidence type="ECO:0000259" key="3">
    <source>
        <dbReference type="PROSITE" id="PS50222"/>
    </source>
</evidence>
<dbReference type="InterPro" id="IPR011992">
    <property type="entry name" value="EF-hand-dom_pair"/>
</dbReference>
<dbReference type="HOGENOM" id="CLU_061288_2_0_1"/>
<proteinExistence type="predicted"/>
<dbReference type="FunFam" id="1.10.238.10:FF:000178">
    <property type="entry name" value="Calmodulin-2 A"/>
    <property type="match status" value="1"/>
</dbReference>
<organism evidence="4">
    <name type="scientific">Capitella teleta</name>
    <name type="common">Polychaete worm</name>
    <dbReference type="NCBI Taxonomy" id="283909"/>
    <lineage>
        <taxon>Eukaryota</taxon>
        <taxon>Metazoa</taxon>
        <taxon>Spiralia</taxon>
        <taxon>Lophotrochozoa</taxon>
        <taxon>Annelida</taxon>
        <taxon>Polychaeta</taxon>
        <taxon>Sedentaria</taxon>
        <taxon>Scolecida</taxon>
        <taxon>Capitellidae</taxon>
        <taxon>Capitella</taxon>
    </lineage>
</organism>
<dbReference type="EMBL" id="AMQN01007821">
    <property type="status" value="NOT_ANNOTATED_CDS"/>
    <property type="molecule type" value="Genomic_DNA"/>
</dbReference>
<dbReference type="Gene3D" id="1.10.238.10">
    <property type="entry name" value="EF-hand"/>
    <property type="match status" value="2"/>
</dbReference>
<dbReference type="InterPro" id="IPR002048">
    <property type="entry name" value="EF_hand_dom"/>
</dbReference>
<keyword evidence="6" id="KW-1185">Reference proteome</keyword>
<dbReference type="AlphaFoldDB" id="R7UPV2"/>
<feature type="domain" description="EF-hand" evidence="3">
    <location>
        <begin position="85"/>
        <end position="120"/>
    </location>
</feature>
<dbReference type="PROSITE" id="PS50222">
    <property type="entry name" value="EF_HAND_2"/>
    <property type="match status" value="3"/>
</dbReference>
<dbReference type="GO" id="GO:0005509">
    <property type="term" value="F:calcium ion binding"/>
    <property type="evidence" value="ECO:0007669"/>
    <property type="project" value="InterPro"/>
</dbReference>
<dbReference type="STRING" id="283909.R7UPV2"/>